<dbReference type="RefSeq" id="WP_089373541.1">
    <property type="nucleotide sequence ID" value="NZ_BMEP01000001.1"/>
</dbReference>
<dbReference type="InterPro" id="IPR027450">
    <property type="entry name" value="AlkB-like"/>
</dbReference>
<sequence>MNDIGFYKITLPLETNIFQKLKDTTHFENVGKGRIGNHLVQVSDQGVPIVRTTTKYTVPAHNFSPIHHNVITHINTVIQNEALNHIPSLDFNNALIEVYDHQYTKMGYHSDQSLDLNPNSYIGLFSCYEHPEELSEQNIRKLKIINKETKAVSEFLLTHNSVILFSVATNTKFQHKIILEQVKGKKPLEKDNKWLGTTFRTSKTYVQFKDDVPYFSNGTPLTLADEDQRHEFFILRGQENRNNDFIYPELTYTLSEADLMIPK</sequence>
<evidence type="ECO:0000313" key="3">
    <source>
        <dbReference type="Proteomes" id="UP000198379"/>
    </source>
</evidence>
<feature type="domain" description="Alpha-ketoglutarate-dependent dioxygenase AlkB-like" evidence="1">
    <location>
        <begin position="51"/>
        <end position="181"/>
    </location>
</feature>
<dbReference type="Proteomes" id="UP000198379">
    <property type="component" value="Unassembled WGS sequence"/>
</dbReference>
<keyword evidence="3" id="KW-1185">Reference proteome</keyword>
<evidence type="ECO:0000313" key="2">
    <source>
        <dbReference type="EMBL" id="SNS25185.1"/>
    </source>
</evidence>
<dbReference type="Pfam" id="PF13532">
    <property type="entry name" value="2OG-FeII_Oxy_2"/>
    <property type="match status" value="1"/>
</dbReference>
<dbReference type="InterPro" id="IPR037151">
    <property type="entry name" value="AlkB-like_sf"/>
</dbReference>
<protein>
    <submittedName>
        <fullName evidence="2">2OG-Fe(II) oxygenase superfamily protein</fullName>
    </submittedName>
</protein>
<dbReference type="Gene3D" id="2.60.120.590">
    <property type="entry name" value="Alpha-ketoglutarate-dependent dioxygenase AlkB-like"/>
    <property type="match status" value="1"/>
</dbReference>
<proteinExistence type="predicted"/>
<organism evidence="2 3">
    <name type="scientific">Dokdonia pacifica</name>
    <dbReference type="NCBI Taxonomy" id="1627892"/>
    <lineage>
        <taxon>Bacteria</taxon>
        <taxon>Pseudomonadati</taxon>
        <taxon>Bacteroidota</taxon>
        <taxon>Flavobacteriia</taxon>
        <taxon>Flavobacteriales</taxon>
        <taxon>Flavobacteriaceae</taxon>
        <taxon>Dokdonia</taxon>
    </lineage>
</organism>
<reference evidence="2 3" key="1">
    <citation type="submission" date="2017-06" db="EMBL/GenBank/DDBJ databases">
        <authorList>
            <person name="Kim H.J."/>
            <person name="Triplett B.A."/>
        </authorList>
    </citation>
    <scope>NUCLEOTIDE SEQUENCE [LARGE SCALE GENOMIC DNA]</scope>
    <source>
        <strain evidence="2 3">DSM 25597</strain>
    </source>
</reference>
<dbReference type="SUPFAM" id="SSF51197">
    <property type="entry name" value="Clavaminate synthase-like"/>
    <property type="match status" value="1"/>
</dbReference>
<dbReference type="EMBL" id="FZNY01000009">
    <property type="protein sequence ID" value="SNS25185.1"/>
    <property type="molecule type" value="Genomic_DNA"/>
</dbReference>
<gene>
    <name evidence="2" type="ORF">SAMN06265376_10949</name>
</gene>
<dbReference type="OrthoDB" id="1164779at2"/>
<dbReference type="AlphaFoldDB" id="A0A239CY92"/>
<evidence type="ECO:0000259" key="1">
    <source>
        <dbReference type="Pfam" id="PF13532"/>
    </source>
</evidence>
<accession>A0A239CY92</accession>
<name>A0A239CY92_9FLAO</name>